<dbReference type="InterPro" id="IPR036412">
    <property type="entry name" value="HAD-like_sf"/>
</dbReference>
<dbReference type="GO" id="GO:0016787">
    <property type="term" value="F:hydrolase activity"/>
    <property type="evidence" value="ECO:0007669"/>
    <property type="project" value="UniProtKB-KW"/>
</dbReference>
<dbReference type="InterPro" id="IPR023198">
    <property type="entry name" value="PGP-like_dom2"/>
</dbReference>
<keyword evidence="1" id="KW-0378">Hydrolase</keyword>
<sequence>MHAEELLAECDHVLLAFDGPVAELRPVPAAERLRVLIAAERLPKRVARTGDPFVVLAHATTMGPATGRAVYEHLCRIEFEQAGGARVTDGVRGALATLAAVGTRVTVISGLNADAVRSFLVMHGLDMHVRHISARSGPDAAGLPPAPDLVATAAGGDVCVFVGATRADLAAARAAGVGTLRYRRPGDGEPLEPHRNPWFAALSQPVRRLL</sequence>
<reference evidence="2" key="1">
    <citation type="journal article" date="2019" name="Int. J. Syst. Evol. Microbiol.">
        <title>The Global Catalogue of Microorganisms (GCM) 10K type strain sequencing project: providing services to taxonomists for standard genome sequencing and annotation.</title>
        <authorList>
            <consortium name="The Broad Institute Genomics Platform"/>
            <consortium name="The Broad Institute Genome Sequencing Center for Infectious Disease"/>
            <person name="Wu L."/>
            <person name="Ma J."/>
        </authorList>
    </citation>
    <scope>NUCLEOTIDE SEQUENCE [LARGE SCALE GENOMIC DNA]</scope>
    <source>
        <strain evidence="2">ZS-22-S1</strain>
    </source>
</reference>
<protein>
    <submittedName>
        <fullName evidence="1">HAD family hydrolase</fullName>
    </submittedName>
</protein>
<dbReference type="RefSeq" id="WP_378057398.1">
    <property type="nucleotide sequence ID" value="NZ_JBHSIS010000007.1"/>
</dbReference>
<dbReference type="SUPFAM" id="SSF56784">
    <property type="entry name" value="HAD-like"/>
    <property type="match status" value="1"/>
</dbReference>
<dbReference type="InterPro" id="IPR023214">
    <property type="entry name" value="HAD_sf"/>
</dbReference>
<proteinExistence type="predicted"/>
<accession>A0ABV9S4N6</accession>
<dbReference type="EMBL" id="JBHSIS010000007">
    <property type="protein sequence ID" value="MFC4855452.1"/>
    <property type="molecule type" value="Genomic_DNA"/>
</dbReference>
<dbReference type="Gene3D" id="1.10.150.240">
    <property type="entry name" value="Putative phosphatase, domain 2"/>
    <property type="match status" value="1"/>
</dbReference>
<dbReference type="Proteomes" id="UP001595859">
    <property type="component" value="Unassembled WGS sequence"/>
</dbReference>
<evidence type="ECO:0000313" key="1">
    <source>
        <dbReference type="EMBL" id="MFC4855452.1"/>
    </source>
</evidence>
<gene>
    <name evidence="1" type="ORF">ACFPCV_18225</name>
</gene>
<organism evidence="1 2">
    <name type="scientific">Actinophytocola glycyrrhizae</name>
    <dbReference type="NCBI Taxonomy" id="2044873"/>
    <lineage>
        <taxon>Bacteria</taxon>
        <taxon>Bacillati</taxon>
        <taxon>Actinomycetota</taxon>
        <taxon>Actinomycetes</taxon>
        <taxon>Pseudonocardiales</taxon>
        <taxon>Pseudonocardiaceae</taxon>
    </lineage>
</organism>
<comment type="caution">
    <text evidence="1">The sequence shown here is derived from an EMBL/GenBank/DDBJ whole genome shotgun (WGS) entry which is preliminary data.</text>
</comment>
<keyword evidence="2" id="KW-1185">Reference proteome</keyword>
<evidence type="ECO:0000313" key="2">
    <source>
        <dbReference type="Proteomes" id="UP001595859"/>
    </source>
</evidence>
<name>A0ABV9S4N6_9PSEU</name>
<dbReference type="Gene3D" id="3.40.50.1000">
    <property type="entry name" value="HAD superfamily/HAD-like"/>
    <property type="match status" value="1"/>
</dbReference>